<keyword evidence="3" id="KW-1185">Reference proteome</keyword>
<feature type="compositionally biased region" description="Basic and acidic residues" evidence="1">
    <location>
        <begin position="1"/>
        <end position="11"/>
    </location>
</feature>
<feature type="compositionally biased region" description="Low complexity" evidence="1">
    <location>
        <begin position="517"/>
        <end position="531"/>
    </location>
</feature>
<dbReference type="AlphaFoldDB" id="A0A7C8MCW1"/>
<evidence type="ECO:0000313" key="2">
    <source>
        <dbReference type="EMBL" id="KAF2866184.1"/>
    </source>
</evidence>
<feature type="compositionally biased region" description="Polar residues" evidence="1">
    <location>
        <begin position="359"/>
        <end position="388"/>
    </location>
</feature>
<feature type="compositionally biased region" description="Low complexity" evidence="1">
    <location>
        <begin position="40"/>
        <end position="49"/>
    </location>
</feature>
<accession>A0A7C8MCW1</accession>
<feature type="compositionally biased region" description="Low complexity" evidence="1">
    <location>
        <begin position="473"/>
        <end position="499"/>
    </location>
</feature>
<evidence type="ECO:0000256" key="1">
    <source>
        <dbReference type="SAM" id="MobiDB-lite"/>
    </source>
</evidence>
<feature type="region of interest" description="Disordered" evidence="1">
    <location>
        <begin position="355"/>
        <end position="499"/>
    </location>
</feature>
<feature type="compositionally biased region" description="Low complexity" evidence="1">
    <location>
        <begin position="12"/>
        <end position="26"/>
    </location>
</feature>
<feature type="region of interest" description="Disordered" evidence="1">
    <location>
        <begin position="1"/>
        <end position="51"/>
    </location>
</feature>
<feature type="compositionally biased region" description="Low complexity" evidence="1">
    <location>
        <begin position="425"/>
        <end position="434"/>
    </location>
</feature>
<comment type="caution">
    <text evidence="2">The sequence shown here is derived from an EMBL/GenBank/DDBJ whole genome shotgun (WGS) entry which is preliminary data.</text>
</comment>
<evidence type="ECO:0000313" key="3">
    <source>
        <dbReference type="Proteomes" id="UP000481861"/>
    </source>
</evidence>
<feature type="compositionally biased region" description="Polar residues" evidence="1">
    <location>
        <begin position="463"/>
        <end position="472"/>
    </location>
</feature>
<protein>
    <submittedName>
        <fullName evidence="2">Uncharacterized protein</fullName>
    </submittedName>
</protein>
<gene>
    <name evidence="2" type="ORF">BDV95DRAFT_215057</name>
</gene>
<feature type="region of interest" description="Disordered" evidence="1">
    <location>
        <begin position="515"/>
        <end position="538"/>
    </location>
</feature>
<feature type="compositionally biased region" description="Polar residues" evidence="1">
    <location>
        <begin position="398"/>
        <end position="416"/>
    </location>
</feature>
<name>A0A7C8MCW1_9PLEO</name>
<dbReference type="EMBL" id="JAADJZ010000029">
    <property type="protein sequence ID" value="KAF2866184.1"/>
    <property type="molecule type" value="Genomic_DNA"/>
</dbReference>
<organism evidence="2 3">
    <name type="scientific">Massariosphaeria phaeospora</name>
    <dbReference type="NCBI Taxonomy" id="100035"/>
    <lineage>
        <taxon>Eukaryota</taxon>
        <taxon>Fungi</taxon>
        <taxon>Dikarya</taxon>
        <taxon>Ascomycota</taxon>
        <taxon>Pezizomycotina</taxon>
        <taxon>Dothideomycetes</taxon>
        <taxon>Pleosporomycetidae</taxon>
        <taxon>Pleosporales</taxon>
        <taxon>Pleosporales incertae sedis</taxon>
        <taxon>Massariosphaeria</taxon>
    </lineage>
</organism>
<proteinExistence type="predicted"/>
<dbReference type="OrthoDB" id="3797628at2759"/>
<reference evidence="2 3" key="1">
    <citation type="submission" date="2020-01" db="EMBL/GenBank/DDBJ databases">
        <authorList>
            <consortium name="DOE Joint Genome Institute"/>
            <person name="Haridas S."/>
            <person name="Albert R."/>
            <person name="Binder M."/>
            <person name="Bloem J."/>
            <person name="Labutti K."/>
            <person name="Salamov A."/>
            <person name="Andreopoulos B."/>
            <person name="Baker S.E."/>
            <person name="Barry K."/>
            <person name="Bills G."/>
            <person name="Bluhm B.H."/>
            <person name="Cannon C."/>
            <person name="Castanera R."/>
            <person name="Culley D.E."/>
            <person name="Daum C."/>
            <person name="Ezra D."/>
            <person name="Gonzalez J.B."/>
            <person name="Henrissat B."/>
            <person name="Kuo A."/>
            <person name="Liang C."/>
            <person name="Lipzen A."/>
            <person name="Lutzoni F."/>
            <person name="Magnuson J."/>
            <person name="Mondo S."/>
            <person name="Nolan M."/>
            <person name="Ohm R."/>
            <person name="Pangilinan J."/>
            <person name="Park H.-J.H."/>
            <person name="Ramirez L."/>
            <person name="Alfaro M."/>
            <person name="Sun H."/>
            <person name="Tritt A."/>
            <person name="Yoshinaga Y."/>
            <person name="Zwiers L.-H.L."/>
            <person name="Turgeon B.G."/>
            <person name="Goodwin S.B."/>
            <person name="Spatafora J.W."/>
            <person name="Crous P.W."/>
            <person name="Grigoriev I.V."/>
        </authorList>
    </citation>
    <scope>NUCLEOTIDE SEQUENCE [LARGE SCALE GENOMIC DNA]</scope>
    <source>
        <strain evidence="2 3">CBS 611.86</strain>
    </source>
</reference>
<dbReference type="Proteomes" id="UP000481861">
    <property type="component" value="Unassembled WGS sequence"/>
</dbReference>
<sequence length="538" mass="55422">MVEKAKGDEHTLSTVSSSTSMASTVTDQAAKALPKPNDQSSKPTTVVTPPSSPYLEAHTMLPVADNTQSAIGWLYKIHQLPLAEPEIRAHLQIYAASYSVIDTVAQLRPDIVRLITSFVEGRDGHLVSVVQGRPAELHTIMGTLQAATYILILRIGLLDTMSLAQNYISGHPTQGSGGIFGQLPAQNYMSGQPVQGGGGLFGHAPPQTNMSGQPLQGSGGPFGLFGRPPPQTDMFGRPIQRSGGLFGQAPLPQTNLFGQPLQQSGGLFGQAPPQISGLGSTGALPSLFTNKSEPPTFVQTFAPYDIEHFQSIYANEGNRSISPEEQRVADYNAGRTGPDKTTVPSGSRTSLFGGPATAAATQDNGPSLFNTTGTPSVTQNTTPSSSSDIPAMRRNLFGNPTSSLFGTNSATMSSLFGNPPPPSNTPLSTGPLTSQFGTLFAPSPLASGPPPGELSPSDKPGPSGTSSANPKISTSAAAAAAAAAPTTTTTTTRNTTPPVVARFNQALALAIAEAEGKPAADGNGADGAAGEAKGKRDK</sequence>